<accession>A0A7J7L2W1</accession>
<dbReference type="PANTHER" id="PTHR47723:SF19">
    <property type="entry name" value="POLYNUCLEOTIDYL TRANSFERASE, RIBONUCLEASE H-LIKE SUPERFAMILY PROTEIN"/>
    <property type="match status" value="1"/>
</dbReference>
<gene>
    <name evidence="1" type="ORF">GIB67_030744</name>
</gene>
<protein>
    <submittedName>
        <fullName evidence="1">Uncharacterized protein</fullName>
    </submittedName>
</protein>
<keyword evidence="2" id="KW-1185">Reference proteome</keyword>
<organism evidence="1 2">
    <name type="scientific">Kingdonia uniflora</name>
    <dbReference type="NCBI Taxonomy" id="39325"/>
    <lineage>
        <taxon>Eukaryota</taxon>
        <taxon>Viridiplantae</taxon>
        <taxon>Streptophyta</taxon>
        <taxon>Embryophyta</taxon>
        <taxon>Tracheophyta</taxon>
        <taxon>Spermatophyta</taxon>
        <taxon>Magnoliopsida</taxon>
        <taxon>Ranunculales</taxon>
        <taxon>Circaeasteraceae</taxon>
        <taxon>Kingdonia</taxon>
    </lineage>
</organism>
<dbReference type="AlphaFoldDB" id="A0A7J7L2W1"/>
<proteinExistence type="predicted"/>
<dbReference type="OrthoDB" id="937703at2759"/>
<reference evidence="1 2" key="1">
    <citation type="journal article" date="2020" name="IScience">
        <title>Genome Sequencing of the Endangered Kingdonia uniflora (Circaeasteraceae, Ranunculales) Reveals Potential Mechanisms of Evolutionary Specialization.</title>
        <authorList>
            <person name="Sun Y."/>
            <person name="Deng T."/>
            <person name="Zhang A."/>
            <person name="Moore M.J."/>
            <person name="Landis J.B."/>
            <person name="Lin N."/>
            <person name="Zhang H."/>
            <person name="Zhang X."/>
            <person name="Huang J."/>
            <person name="Zhang X."/>
            <person name="Sun H."/>
            <person name="Wang H."/>
        </authorList>
    </citation>
    <scope>NUCLEOTIDE SEQUENCE [LARGE SCALE GENOMIC DNA]</scope>
    <source>
        <strain evidence="1">TB1705</strain>
        <tissue evidence="1">Leaf</tissue>
    </source>
</reference>
<dbReference type="PANTHER" id="PTHR47723">
    <property type="entry name" value="OS05G0353850 PROTEIN"/>
    <property type="match status" value="1"/>
</dbReference>
<evidence type="ECO:0000313" key="2">
    <source>
        <dbReference type="Proteomes" id="UP000541444"/>
    </source>
</evidence>
<dbReference type="InterPro" id="IPR053151">
    <property type="entry name" value="RNase_H-like"/>
</dbReference>
<comment type="caution">
    <text evidence="1">The sequence shown here is derived from an EMBL/GenBank/DDBJ whole genome shotgun (WGS) entry which is preliminary data.</text>
</comment>
<dbReference type="EMBL" id="JACGCM010002660">
    <property type="protein sequence ID" value="KAF6136980.1"/>
    <property type="molecule type" value="Genomic_DNA"/>
</dbReference>
<evidence type="ECO:0000313" key="1">
    <source>
        <dbReference type="EMBL" id="KAF6136980.1"/>
    </source>
</evidence>
<dbReference type="Proteomes" id="UP000541444">
    <property type="component" value="Unassembled WGS sequence"/>
</dbReference>
<name>A0A7J7L2W1_9MAGN</name>
<sequence>MVSRCCYCNCNIGETKSLDHFLIQSEVTAEVGDFFANASGVRQRAFQLVKQLLQTRRHVLVRWTNPPLRYFKLNSDGSTLTSGMSGGGRIIRNHLGELQLGYSIALGHGTNTVAEMARWGHVSSKLQIKFKHSWREYNFSADATNIDATMAPLTNVWHTGRPIFLYEIEVRRKIDSVMEDKVLGLKKCFYETVMEEDNPRDRRILKKISVWKEL</sequence>